<sequence>MKTNNTLYLHIGEQASDFVQSRNNSEIRTTLNIGWKQLAEQFYTAFPPTYDDVDRAINFTEEVLAELEVKFRDESILQSDDPQVEVIAELAFNTTKTEAGETLVPQIELENVFDRFAEIVKGLPASQDVIPDDLGFAAYLLIIREVMHHLDFRELLVKASF</sequence>
<keyword evidence="2" id="KW-1185">Reference proteome</keyword>
<dbReference type="OrthoDB" id="6504658at2"/>
<dbReference type="EMBL" id="RAPN01000001">
    <property type="protein sequence ID" value="RKD91056.1"/>
    <property type="molecule type" value="Genomic_DNA"/>
</dbReference>
<gene>
    <name evidence="1" type="ORF">BC643_1405</name>
</gene>
<protein>
    <submittedName>
        <fullName evidence="1">Uncharacterized protein</fullName>
    </submittedName>
</protein>
<proteinExistence type="predicted"/>
<dbReference type="AlphaFoldDB" id="A0A419W6H9"/>
<dbReference type="RefSeq" id="WP_120272394.1">
    <property type="nucleotide sequence ID" value="NZ_RAPN01000001.1"/>
</dbReference>
<dbReference type="Proteomes" id="UP000283387">
    <property type="component" value="Unassembled WGS sequence"/>
</dbReference>
<reference evidence="1 2" key="1">
    <citation type="submission" date="2018-09" db="EMBL/GenBank/DDBJ databases">
        <title>Genomic Encyclopedia of Archaeal and Bacterial Type Strains, Phase II (KMG-II): from individual species to whole genera.</title>
        <authorList>
            <person name="Goeker M."/>
        </authorList>
    </citation>
    <scope>NUCLEOTIDE SEQUENCE [LARGE SCALE GENOMIC DNA]</scope>
    <source>
        <strain evidence="1 2">DSM 27148</strain>
    </source>
</reference>
<comment type="caution">
    <text evidence="1">The sequence shown here is derived from an EMBL/GenBank/DDBJ whole genome shotgun (WGS) entry which is preliminary data.</text>
</comment>
<organism evidence="1 2">
    <name type="scientific">Mangrovibacterium diazotrophicum</name>
    <dbReference type="NCBI Taxonomy" id="1261403"/>
    <lineage>
        <taxon>Bacteria</taxon>
        <taxon>Pseudomonadati</taxon>
        <taxon>Bacteroidota</taxon>
        <taxon>Bacteroidia</taxon>
        <taxon>Marinilabiliales</taxon>
        <taxon>Prolixibacteraceae</taxon>
        <taxon>Mangrovibacterium</taxon>
    </lineage>
</organism>
<evidence type="ECO:0000313" key="1">
    <source>
        <dbReference type="EMBL" id="RKD91056.1"/>
    </source>
</evidence>
<name>A0A419W6H9_9BACT</name>
<evidence type="ECO:0000313" key="2">
    <source>
        <dbReference type="Proteomes" id="UP000283387"/>
    </source>
</evidence>
<accession>A0A419W6H9</accession>